<gene>
    <name evidence="1" type="ORF">C5167_010863</name>
</gene>
<sequence length="167" mass="18965">IAESRLSNNRYSESNCVVVGRELEMEIQIGCIRIVERSNSSFAAEGSSQMAERNESFIILLTGDQRLAYKFLTIVPGIFKPKGHLSCFQEFAYWMSLISSRSYLKIPRMGLSLSTYMSCGHLVPEKGILVFLNFVSHGLCYLRWKFKLFLTSLWSNPFCTTKASGVH</sequence>
<name>A0A4Y7K4N2_PAPSO</name>
<feature type="non-terminal residue" evidence="1">
    <location>
        <position position="1"/>
    </location>
</feature>
<dbReference type="Gramene" id="RZC67171">
    <property type="protein sequence ID" value="RZC67171"/>
    <property type="gene ID" value="C5167_010863"/>
</dbReference>
<organism evidence="1 2">
    <name type="scientific">Papaver somniferum</name>
    <name type="common">Opium poppy</name>
    <dbReference type="NCBI Taxonomy" id="3469"/>
    <lineage>
        <taxon>Eukaryota</taxon>
        <taxon>Viridiplantae</taxon>
        <taxon>Streptophyta</taxon>
        <taxon>Embryophyta</taxon>
        <taxon>Tracheophyta</taxon>
        <taxon>Spermatophyta</taxon>
        <taxon>Magnoliopsida</taxon>
        <taxon>Ranunculales</taxon>
        <taxon>Papaveraceae</taxon>
        <taxon>Papaveroideae</taxon>
        <taxon>Papaver</taxon>
    </lineage>
</organism>
<evidence type="ECO:0000313" key="2">
    <source>
        <dbReference type="Proteomes" id="UP000316621"/>
    </source>
</evidence>
<proteinExistence type="predicted"/>
<reference evidence="1 2" key="1">
    <citation type="journal article" date="2018" name="Science">
        <title>The opium poppy genome and morphinan production.</title>
        <authorList>
            <person name="Guo L."/>
            <person name="Winzer T."/>
            <person name="Yang X."/>
            <person name="Li Y."/>
            <person name="Ning Z."/>
            <person name="He Z."/>
            <person name="Teodor R."/>
            <person name="Lu Y."/>
            <person name="Bowser T.A."/>
            <person name="Graham I.A."/>
            <person name="Ye K."/>
        </authorList>
    </citation>
    <scope>NUCLEOTIDE SEQUENCE [LARGE SCALE GENOMIC DNA]</scope>
    <source>
        <strain evidence="2">cv. HN1</strain>
        <tissue evidence="1">Leaves</tissue>
    </source>
</reference>
<keyword evidence="2" id="KW-1185">Reference proteome</keyword>
<accession>A0A4Y7K4N2</accession>
<dbReference type="AlphaFoldDB" id="A0A4Y7K4N2"/>
<protein>
    <submittedName>
        <fullName evidence="1">Uncharacterized protein</fullName>
    </submittedName>
</protein>
<evidence type="ECO:0000313" key="1">
    <source>
        <dbReference type="EMBL" id="RZC67171.1"/>
    </source>
</evidence>
<dbReference type="EMBL" id="CM010720">
    <property type="protein sequence ID" value="RZC67171.1"/>
    <property type="molecule type" value="Genomic_DNA"/>
</dbReference>
<dbReference type="Proteomes" id="UP000316621">
    <property type="component" value="Chromosome 6"/>
</dbReference>